<comment type="caution">
    <text evidence="2">The sequence shown here is derived from an EMBL/GenBank/DDBJ whole genome shotgun (WGS) entry which is preliminary data.</text>
</comment>
<dbReference type="InterPro" id="IPR043143">
    <property type="entry name" value="Mal/L-sulf/L-lact_DH-like_NADP"/>
</dbReference>
<feature type="non-terminal residue" evidence="2">
    <location>
        <position position="1"/>
    </location>
</feature>
<dbReference type="Gene3D" id="1.10.1530.10">
    <property type="match status" value="1"/>
</dbReference>
<reference evidence="2" key="1">
    <citation type="journal article" date="2014" name="Front. Microbiol.">
        <title>High frequency of phylogenetically diverse reductive dehalogenase-homologous genes in deep subseafloor sedimentary metagenomes.</title>
        <authorList>
            <person name="Kawai M."/>
            <person name="Futagami T."/>
            <person name="Toyoda A."/>
            <person name="Takaki Y."/>
            <person name="Nishi S."/>
            <person name="Hori S."/>
            <person name="Arai W."/>
            <person name="Tsubouchi T."/>
            <person name="Morono Y."/>
            <person name="Uchiyama I."/>
            <person name="Ito T."/>
            <person name="Fujiyama A."/>
            <person name="Inagaki F."/>
            <person name="Takami H."/>
        </authorList>
    </citation>
    <scope>NUCLEOTIDE SEQUENCE</scope>
    <source>
        <strain evidence="2">Expedition CK06-06</strain>
    </source>
</reference>
<organism evidence="2">
    <name type="scientific">marine sediment metagenome</name>
    <dbReference type="NCBI Taxonomy" id="412755"/>
    <lineage>
        <taxon>unclassified sequences</taxon>
        <taxon>metagenomes</taxon>
        <taxon>ecological metagenomes</taxon>
    </lineage>
</organism>
<sequence length="85" mass="9758">HFFLALNIEHFLPVELSRKITGDIMRALQAAKKAPGAERIYVAGEKEYEREIKIRELGIPVNPNLLKTLRMIRDALNVTGYDAYF</sequence>
<dbReference type="InterPro" id="IPR043144">
    <property type="entry name" value="Mal/L-sulf/L-lact_DH-like_ah"/>
</dbReference>
<evidence type="ECO:0000256" key="1">
    <source>
        <dbReference type="ARBA" id="ARBA00023002"/>
    </source>
</evidence>
<evidence type="ECO:0000313" key="2">
    <source>
        <dbReference type="EMBL" id="GAH04576.1"/>
    </source>
</evidence>
<dbReference type="GO" id="GO:0016491">
    <property type="term" value="F:oxidoreductase activity"/>
    <property type="evidence" value="ECO:0007669"/>
    <property type="project" value="UniProtKB-KW"/>
</dbReference>
<dbReference type="Pfam" id="PF02615">
    <property type="entry name" value="Ldh_2"/>
    <property type="match status" value="1"/>
</dbReference>
<dbReference type="SUPFAM" id="SSF89733">
    <property type="entry name" value="L-sulfolactate dehydrogenase-like"/>
    <property type="match status" value="1"/>
</dbReference>
<dbReference type="InterPro" id="IPR003767">
    <property type="entry name" value="Malate/L-lactate_DH-like"/>
</dbReference>
<dbReference type="AlphaFoldDB" id="X1C920"/>
<keyword evidence="1" id="KW-0560">Oxidoreductase</keyword>
<protein>
    <recommendedName>
        <fullName evidence="3">Ldh family oxidoreductase</fullName>
    </recommendedName>
</protein>
<name>X1C920_9ZZZZ</name>
<accession>X1C920</accession>
<gene>
    <name evidence="2" type="ORF">S01H4_44250</name>
</gene>
<proteinExistence type="predicted"/>
<dbReference type="Gene3D" id="3.30.1370.60">
    <property type="entry name" value="Hypothetical oxidoreductase yiak, domain 2"/>
    <property type="match status" value="1"/>
</dbReference>
<evidence type="ECO:0008006" key="3">
    <source>
        <dbReference type="Google" id="ProtNLM"/>
    </source>
</evidence>
<dbReference type="EMBL" id="BART01024517">
    <property type="protein sequence ID" value="GAH04576.1"/>
    <property type="molecule type" value="Genomic_DNA"/>
</dbReference>
<dbReference type="InterPro" id="IPR036111">
    <property type="entry name" value="Mal/L-sulfo/L-lacto_DH-like_sf"/>
</dbReference>